<dbReference type="InterPro" id="IPR001584">
    <property type="entry name" value="Integrase_cat-core"/>
</dbReference>
<dbReference type="AlphaFoldDB" id="A0A9X0Z4P3"/>
<dbReference type="SUPFAM" id="SSF53098">
    <property type="entry name" value="Ribonuclease H-like"/>
    <property type="match status" value="1"/>
</dbReference>
<dbReference type="InterPro" id="IPR006120">
    <property type="entry name" value="Resolvase_HTH_dom"/>
</dbReference>
<dbReference type="InterPro" id="IPR036397">
    <property type="entry name" value="RNaseH_sf"/>
</dbReference>
<feature type="domain" description="Integrase catalytic" evidence="6">
    <location>
        <begin position="124"/>
        <end position="300"/>
    </location>
</feature>
<sequence>MDKWEMYMEIHQLLKQGFSKVKIAEKLGISRITVYRYLKRNPETMAKWIENIKTRKRKLDPYKELILTWLREHPDMSAAQVLDWLLEKYPGIEIAESTVRLYVRELRKAYDIPKEASLRDYESLPELPMGSQMQVDFGQTEQLTPTGKKVKLRFIAFVLSHSRYKYKEWLDRPFTTRDVIRAHENAFYYFSGVPDEIVYDQDALILVSENGGDLVLTREFQSYKEERNLVLWMCRKADPESKGKIENVVKYIKHNFARHRLYHGLESWNEAGWNWLERTGNYKMHHTTKKRPVEVFTLEKSHLRPISSTIENANINGNYSSSITRSVRKDNIIWYKSNRYTVPLGTFNKIKQVYIEVADDGHLMVRETKSGPILAKHKIDSGKGNLIQDRKHTRDRTKGIDTYIETVASTFSNPTKAREYLQEIRKVRPRYIRDQLQMVSKQIKAHEQSILDQALDECLNRQLISATDFIDMVQYLNRQRPVTDTDDTLNSANIKPIHPWSESILQTETHKRDINEYLSVLEGEMR</sequence>
<dbReference type="NCBIfam" id="NF033546">
    <property type="entry name" value="transpos_IS21"/>
    <property type="match status" value="1"/>
</dbReference>
<evidence type="ECO:0000256" key="1">
    <source>
        <dbReference type="ARBA" id="ARBA00009277"/>
    </source>
</evidence>
<keyword evidence="4" id="KW-0233">DNA recombination</keyword>
<dbReference type="Gene3D" id="1.10.10.60">
    <property type="entry name" value="Homeodomain-like"/>
    <property type="match status" value="1"/>
</dbReference>
<reference evidence="7" key="1">
    <citation type="submission" date="2021-03" db="EMBL/GenBank/DDBJ databases">
        <title>Genomic Encyclopedia of Type Strains, Phase IV (KMG-IV): sequencing the most valuable type-strain genomes for metagenomic binning, comparative biology and taxonomic classification.</title>
        <authorList>
            <person name="Goeker M."/>
        </authorList>
    </citation>
    <scope>NUCLEOTIDE SEQUENCE</scope>
    <source>
        <strain evidence="7">DSM 107338</strain>
    </source>
</reference>
<evidence type="ECO:0000256" key="3">
    <source>
        <dbReference type="ARBA" id="ARBA00023125"/>
    </source>
</evidence>
<organism evidence="7 8">
    <name type="scientific">Oceanobacillus polygoni</name>
    <dbReference type="NCBI Taxonomy" id="1235259"/>
    <lineage>
        <taxon>Bacteria</taxon>
        <taxon>Bacillati</taxon>
        <taxon>Bacillota</taxon>
        <taxon>Bacilli</taxon>
        <taxon>Bacillales</taxon>
        <taxon>Bacillaceae</taxon>
        <taxon>Oceanobacillus</taxon>
    </lineage>
</organism>
<dbReference type="InterPro" id="IPR012337">
    <property type="entry name" value="RNaseH-like_sf"/>
</dbReference>
<dbReference type="Proteomes" id="UP001138793">
    <property type="component" value="Unassembled WGS sequence"/>
</dbReference>
<gene>
    <name evidence="7" type="ORF">J2Z64_004503</name>
</gene>
<proteinExistence type="inferred from homology"/>
<evidence type="ECO:0000259" key="5">
    <source>
        <dbReference type="PROSITE" id="PS50531"/>
    </source>
</evidence>
<feature type="domain" description="HTH IS21-type" evidence="5">
    <location>
        <begin position="5"/>
        <end position="70"/>
    </location>
</feature>
<evidence type="ECO:0000256" key="4">
    <source>
        <dbReference type="ARBA" id="ARBA00023172"/>
    </source>
</evidence>
<comment type="caution">
    <text evidence="7">The sequence shown here is derived from an EMBL/GenBank/DDBJ whole genome shotgun (WGS) entry which is preliminary data.</text>
</comment>
<dbReference type="GO" id="GO:0003677">
    <property type="term" value="F:DNA binding"/>
    <property type="evidence" value="ECO:0007669"/>
    <property type="project" value="UniProtKB-KW"/>
</dbReference>
<evidence type="ECO:0000313" key="7">
    <source>
        <dbReference type="EMBL" id="MBP2080191.1"/>
    </source>
</evidence>
<keyword evidence="2" id="KW-0815">Transposition</keyword>
<evidence type="ECO:0000256" key="2">
    <source>
        <dbReference type="ARBA" id="ARBA00022578"/>
    </source>
</evidence>
<dbReference type="EMBL" id="JAGGMB010000034">
    <property type="protein sequence ID" value="MBP2080191.1"/>
    <property type="molecule type" value="Genomic_DNA"/>
</dbReference>
<comment type="similarity">
    <text evidence="1">Belongs to the transposase IS21/IS408/IS1162 family.</text>
</comment>
<dbReference type="InterPro" id="IPR009057">
    <property type="entry name" value="Homeodomain-like_sf"/>
</dbReference>
<dbReference type="Pfam" id="PF02796">
    <property type="entry name" value="HTH_7"/>
    <property type="match status" value="1"/>
</dbReference>
<dbReference type="GO" id="GO:0032196">
    <property type="term" value="P:transposition"/>
    <property type="evidence" value="ECO:0007669"/>
    <property type="project" value="UniProtKB-KW"/>
</dbReference>
<dbReference type="OrthoDB" id="92877at2"/>
<name>A0A9X0Z4P3_9BACI</name>
<dbReference type="SUPFAM" id="SSF46689">
    <property type="entry name" value="Homeodomain-like"/>
    <property type="match status" value="1"/>
</dbReference>
<evidence type="ECO:0000259" key="6">
    <source>
        <dbReference type="PROSITE" id="PS50994"/>
    </source>
</evidence>
<evidence type="ECO:0000313" key="8">
    <source>
        <dbReference type="Proteomes" id="UP001138793"/>
    </source>
</evidence>
<protein>
    <submittedName>
        <fullName evidence="7">Transposase</fullName>
    </submittedName>
</protein>
<dbReference type="InterPro" id="IPR017894">
    <property type="entry name" value="HTH_IS21_transposase_type"/>
</dbReference>
<dbReference type="PANTHER" id="PTHR35004">
    <property type="entry name" value="TRANSPOSASE RV3428C-RELATED"/>
    <property type="match status" value="1"/>
</dbReference>
<keyword evidence="8" id="KW-1185">Reference proteome</keyword>
<keyword evidence="3" id="KW-0238">DNA-binding</keyword>
<dbReference type="PROSITE" id="PS50994">
    <property type="entry name" value="INTEGRASE"/>
    <property type="match status" value="1"/>
</dbReference>
<dbReference type="GO" id="GO:0000150">
    <property type="term" value="F:DNA strand exchange activity"/>
    <property type="evidence" value="ECO:0007669"/>
    <property type="project" value="InterPro"/>
</dbReference>
<accession>A0A9X0Z4P3</accession>
<dbReference type="RefSeq" id="WP_149473891.1">
    <property type="nucleotide sequence ID" value="NZ_JAGGMB010000034.1"/>
</dbReference>
<dbReference type="Gene3D" id="3.30.420.10">
    <property type="entry name" value="Ribonuclease H-like superfamily/Ribonuclease H"/>
    <property type="match status" value="1"/>
</dbReference>
<dbReference type="GO" id="GO:0015074">
    <property type="term" value="P:DNA integration"/>
    <property type="evidence" value="ECO:0007669"/>
    <property type="project" value="InterPro"/>
</dbReference>
<dbReference type="PROSITE" id="PS50531">
    <property type="entry name" value="HTH_IS21"/>
    <property type="match status" value="1"/>
</dbReference>
<dbReference type="PANTHER" id="PTHR35004:SF6">
    <property type="entry name" value="TRANSPOSASE"/>
    <property type="match status" value="1"/>
</dbReference>